<comment type="caution">
    <text evidence="1">The sequence shown here is derived from an EMBL/GenBank/DDBJ whole genome shotgun (WGS) entry which is preliminary data.</text>
</comment>
<sequence length="136" mass="15097">MIMLAELAAAEIAKIAFEAVIGKLTEGAMDKGVELWQKIKQKLQKEPTAAKVLAAAEQTKSEAMIEQQVVPFLQVEMLKDPNFAQEIQILAQQIMTINQNQTETKTQIGTQINKDIKQQLNIQEVKGDLNLGIPPE</sequence>
<name>I4FPS1_MICAE</name>
<proteinExistence type="predicted"/>
<dbReference type="AlphaFoldDB" id="I4FPS1"/>
<protein>
    <submittedName>
        <fullName evidence="1">Uncharacterized protein</fullName>
    </submittedName>
</protein>
<evidence type="ECO:0000313" key="2">
    <source>
        <dbReference type="Proteomes" id="UP000003172"/>
    </source>
</evidence>
<dbReference type="Proteomes" id="UP000003172">
    <property type="component" value="Unassembled WGS sequence"/>
</dbReference>
<gene>
    <name evidence="1" type="ORF">MICAB_360002</name>
</gene>
<dbReference type="HOGENOM" id="CLU_156530_0_0_3"/>
<dbReference type="EMBL" id="CAII01000290">
    <property type="protein sequence ID" value="CCH97646.1"/>
    <property type="molecule type" value="Genomic_DNA"/>
</dbReference>
<evidence type="ECO:0000313" key="1">
    <source>
        <dbReference type="EMBL" id="CCH97646.1"/>
    </source>
</evidence>
<reference evidence="1 2" key="1">
    <citation type="submission" date="2012-04" db="EMBL/GenBank/DDBJ databases">
        <authorList>
            <person name="Genoscope - CEA"/>
        </authorList>
    </citation>
    <scope>NUCLEOTIDE SEQUENCE [LARGE SCALE GENOMIC DNA]</scope>
    <source>
        <strain evidence="1 2">9717</strain>
    </source>
</reference>
<accession>I4FPS1</accession>
<organism evidence="1 2">
    <name type="scientific">Microcystis aeruginosa PCC 9717</name>
    <dbReference type="NCBI Taxonomy" id="1160286"/>
    <lineage>
        <taxon>Bacteria</taxon>
        <taxon>Bacillati</taxon>
        <taxon>Cyanobacteriota</taxon>
        <taxon>Cyanophyceae</taxon>
        <taxon>Oscillatoriophycideae</taxon>
        <taxon>Chroococcales</taxon>
        <taxon>Microcystaceae</taxon>
        <taxon>Microcystis</taxon>
    </lineage>
</organism>